<sequence>MVTYMLGVESDDRIWCEIIETKEDQTVSQTHAVTVYDVFTEHCPISLTVIDTPGFGSTEGTTEDIKFFESLHELFRSTDGVDELDAVCLVVTSFTSRLTERQHYVFNAVLSLFGNDVEKNIVLFITHAAKKPNNAIKAIKQSKIPCAQTDKGDPVYFRLDNSHCENFDDEEISDDYQASWNLLNMTMERFLTFLKEIKPISVKMTVAVLRNRKQLTASISNIKDKIKLTELKQKELQQTKEALQQHEEEKRDNNSFECEVDEVYKEKTHAVTVYDVFIEHCPISLTVIDTPGFGSTEGTTEDIKFFESLHELFRSTDGVDELAAVCLVVTSFTSRLTERQHYVFNAVLSLFGNDVEKNIVLFITHAAKKPNNAIKAIKQSKIPCAQTDKGDPVYFRLDNSHCENFDDEEISDDYQASWNLLNMTMERFLTFLKEMKPISVKMTVAVLRNRKQLTASISNIKDKIKLTELKQKELQQTKEALQQHEEEKRDNNSFECEVDEVYKEKVPLEYKWWQFGWKEATCCRVCEENCHYPGCWWVRDLSWCSVMSEGKCTVCTLGKCDYTKHVKEGEIYEQKTRRVKKAMEDLKEKYEMKSGEKKSLISQIKNEVREMEEEKIRLAEECYECVNSAGGDGLEEGLCVYTAVSGLSD</sequence>
<feature type="domain" description="AIG1-type G" evidence="4">
    <location>
        <begin position="45"/>
        <end position="135"/>
    </location>
</feature>
<organism evidence="5 6">
    <name type="scientific">Hemibagrus guttatus</name>
    <dbReference type="NCBI Taxonomy" id="175788"/>
    <lineage>
        <taxon>Eukaryota</taxon>
        <taxon>Metazoa</taxon>
        <taxon>Chordata</taxon>
        <taxon>Craniata</taxon>
        <taxon>Vertebrata</taxon>
        <taxon>Euteleostomi</taxon>
        <taxon>Actinopterygii</taxon>
        <taxon>Neopterygii</taxon>
        <taxon>Teleostei</taxon>
        <taxon>Ostariophysi</taxon>
        <taxon>Siluriformes</taxon>
        <taxon>Bagridae</taxon>
        <taxon>Hemibagrus</taxon>
    </lineage>
</organism>
<dbReference type="Pfam" id="PF04548">
    <property type="entry name" value="AIG1"/>
    <property type="match status" value="2"/>
</dbReference>
<dbReference type="Proteomes" id="UP001274896">
    <property type="component" value="Unassembled WGS sequence"/>
</dbReference>
<proteinExistence type="inferred from homology"/>
<comment type="similarity">
    <text evidence="1">Belongs to the TRAFAC class TrmE-Era-EngA-EngB-Septin-like GTPase superfamily. AIG1/Toc34/Toc159-like paraseptin GTPase family. IAN subfamily.</text>
</comment>
<evidence type="ECO:0000256" key="2">
    <source>
        <dbReference type="ARBA" id="ARBA00022741"/>
    </source>
</evidence>
<feature type="coiled-coil region" evidence="3">
    <location>
        <begin position="219"/>
        <end position="266"/>
    </location>
</feature>
<feature type="coiled-coil region" evidence="3">
    <location>
        <begin position="457"/>
        <end position="504"/>
    </location>
</feature>
<evidence type="ECO:0000313" key="5">
    <source>
        <dbReference type="EMBL" id="KAK3550893.1"/>
    </source>
</evidence>
<dbReference type="EMBL" id="JAUCMX010000003">
    <property type="protein sequence ID" value="KAK3550893.1"/>
    <property type="molecule type" value="Genomic_DNA"/>
</dbReference>
<gene>
    <name evidence="5" type="ORF">QTP70_007654</name>
</gene>
<name>A0AAE0VBF1_9TELE</name>
<dbReference type="InterPro" id="IPR027417">
    <property type="entry name" value="P-loop_NTPase"/>
</dbReference>
<comment type="caution">
    <text evidence="5">The sequence shown here is derived from an EMBL/GenBank/DDBJ whole genome shotgun (WGS) entry which is preliminary data.</text>
</comment>
<reference evidence="5" key="1">
    <citation type="submission" date="2023-06" db="EMBL/GenBank/DDBJ databases">
        <title>Male Hemibagrus guttatus genome.</title>
        <authorList>
            <person name="Bian C."/>
        </authorList>
    </citation>
    <scope>NUCLEOTIDE SEQUENCE</scope>
    <source>
        <strain evidence="5">Male_cb2023</strain>
        <tissue evidence="5">Muscle</tissue>
    </source>
</reference>
<dbReference type="SUPFAM" id="SSF52540">
    <property type="entry name" value="P-loop containing nucleoside triphosphate hydrolases"/>
    <property type="match status" value="2"/>
</dbReference>
<evidence type="ECO:0000313" key="6">
    <source>
        <dbReference type="Proteomes" id="UP001274896"/>
    </source>
</evidence>
<evidence type="ECO:0000256" key="1">
    <source>
        <dbReference type="ARBA" id="ARBA00008535"/>
    </source>
</evidence>
<keyword evidence="6" id="KW-1185">Reference proteome</keyword>
<accession>A0AAE0VBF1</accession>
<evidence type="ECO:0000259" key="4">
    <source>
        <dbReference type="Pfam" id="PF04548"/>
    </source>
</evidence>
<protein>
    <recommendedName>
        <fullName evidence="4">AIG1-type G domain-containing protein</fullName>
    </recommendedName>
</protein>
<dbReference type="InterPro" id="IPR006703">
    <property type="entry name" value="G_AIG1"/>
</dbReference>
<feature type="domain" description="AIG1-type G" evidence="4">
    <location>
        <begin position="284"/>
        <end position="373"/>
    </location>
</feature>
<keyword evidence="2" id="KW-0547">Nucleotide-binding</keyword>
<evidence type="ECO:0000256" key="3">
    <source>
        <dbReference type="SAM" id="Coils"/>
    </source>
</evidence>
<dbReference type="GO" id="GO:0005525">
    <property type="term" value="F:GTP binding"/>
    <property type="evidence" value="ECO:0007669"/>
    <property type="project" value="InterPro"/>
</dbReference>
<feature type="coiled-coil region" evidence="3">
    <location>
        <begin position="583"/>
        <end position="621"/>
    </location>
</feature>
<dbReference type="PANTHER" id="PTHR32046">
    <property type="entry name" value="G DOMAIN-CONTAINING PROTEIN"/>
    <property type="match status" value="1"/>
</dbReference>
<keyword evidence="3" id="KW-0175">Coiled coil</keyword>
<dbReference type="PANTHER" id="PTHR32046:SF11">
    <property type="entry name" value="IMMUNE-ASSOCIATED NUCLEOTIDE-BINDING PROTEIN 10-LIKE"/>
    <property type="match status" value="1"/>
</dbReference>
<dbReference type="AlphaFoldDB" id="A0AAE0VBF1"/>
<dbReference type="Gene3D" id="3.40.50.300">
    <property type="entry name" value="P-loop containing nucleotide triphosphate hydrolases"/>
    <property type="match status" value="2"/>
</dbReference>